<dbReference type="OrthoDB" id="784276at2"/>
<dbReference type="EMBL" id="FNBW01000017">
    <property type="protein sequence ID" value="SDG44167.1"/>
    <property type="molecule type" value="Genomic_DNA"/>
</dbReference>
<feature type="transmembrane region" description="Helical" evidence="1">
    <location>
        <begin position="41"/>
        <end position="63"/>
    </location>
</feature>
<evidence type="ECO:0000256" key="1">
    <source>
        <dbReference type="SAM" id="Phobius"/>
    </source>
</evidence>
<organism evidence="3 4">
    <name type="scientific">Thalassobaculum litoreum DSM 18839</name>
    <dbReference type="NCBI Taxonomy" id="1123362"/>
    <lineage>
        <taxon>Bacteria</taxon>
        <taxon>Pseudomonadati</taxon>
        <taxon>Pseudomonadota</taxon>
        <taxon>Alphaproteobacteria</taxon>
        <taxon>Rhodospirillales</taxon>
        <taxon>Thalassobaculaceae</taxon>
        <taxon>Thalassobaculum</taxon>
    </lineage>
</organism>
<keyword evidence="1" id="KW-1133">Transmembrane helix</keyword>
<evidence type="ECO:0000313" key="4">
    <source>
        <dbReference type="Proteomes" id="UP000198615"/>
    </source>
</evidence>
<dbReference type="Proteomes" id="UP000198615">
    <property type="component" value="Unassembled WGS sequence"/>
</dbReference>
<feature type="domain" description="Fatty acid desaturase" evidence="2">
    <location>
        <begin position="61"/>
        <end position="290"/>
    </location>
</feature>
<dbReference type="InterPro" id="IPR005804">
    <property type="entry name" value="FA_desaturase_dom"/>
</dbReference>
<feature type="transmembrane region" description="Helical" evidence="1">
    <location>
        <begin position="162"/>
        <end position="179"/>
    </location>
</feature>
<keyword evidence="1" id="KW-0812">Transmembrane</keyword>
<evidence type="ECO:0000313" key="3">
    <source>
        <dbReference type="EMBL" id="SDG44167.1"/>
    </source>
</evidence>
<protein>
    <submittedName>
        <fullName evidence="3">Fatty acid desaturase</fullName>
    </submittedName>
</protein>
<proteinExistence type="predicted"/>
<dbReference type="Pfam" id="PF00487">
    <property type="entry name" value="FA_desaturase"/>
    <property type="match status" value="1"/>
</dbReference>
<dbReference type="GO" id="GO:0006629">
    <property type="term" value="P:lipid metabolic process"/>
    <property type="evidence" value="ECO:0007669"/>
    <property type="project" value="InterPro"/>
</dbReference>
<comment type="caution">
    <text evidence="3">The sequence shown here is derived from an EMBL/GenBank/DDBJ whole genome shotgun (WGS) entry which is preliminary data.</text>
</comment>
<keyword evidence="1" id="KW-0472">Membrane</keyword>
<dbReference type="AlphaFoldDB" id="A0A8G2EWV2"/>
<reference evidence="3 4" key="1">
    <citation type="submission" date="2016-10" db="EMBL/GenBank/DDBJ databases">
        <authorList>
            <person name="Varghese N."/>
            <person name="Submissions S."/>
        </authorList>
    </citation>
    <scope>NUCLEOTIDE SEQUENCE [LARGE SCALE GENOMIC DNA]</scope>
    <source>
        <strain evidence="3 4">DSM 18839</strain>
    </source>
</reference>
<evidence type="ECO:0000259" key="2">
    <source>
        <dbReference type="Pfam" id="PF00487"/>
    </source>
</evidence>
<name>A0A8G2EWV2_9PROT</name>
<dbReference type="RefSeq" id="WP_093153882.1">
    <property type="nucleotide sequence ID" value="NZ_FNBW01000017.1"/>
</dbReference>
<sequence>MDQVHRVAADGTGHGPAVAPLPVAAHRRRVRLPDRVEWPTVWVALCVYLPMAAALGVVSAGWIPWWTATPVLAWCAAWQASLQHEVIHGHPTPWARVNRLIAGPPLLGFVPFDRYRDSHLAHHIDERLTDPLDDPESWYVTAARWQRAGRVERVLRLAMNSLAGRVVLGPLWVAALSLVTDGRDLLAGRRLFALAGHAAQLAAMVACLSVVGIPLWGYALLVAWPATGLMLVRSFAEHRPDPIPAQRSVIVEAGGAFDLLFLSNNLHALHHERPGLPWYLLRRVFRDGRGGILARNGGYSFDSYAKMAGRYLFTPRDHPIHPRCR</sequence>
<gene>
    <name evidence="3" type="ORF">SAMN05660686_04434</name>
</gene>
<keyword evidence="4" id="KW-1185">Reference proteome</keyword>
<accession>A0A8G2EWV2</accession>